<keyword evidence="7" id="KW-0539">Nucleus</keyword>
<feature type="compositionally biased region" description="Polar residues" evidence="10">
    <location>
        <begin position="190"/>
        <end position="199"/>
    </location>
</feature>
<dbReference type="GO" id="GO:0051301">
    <property type="term" value="P:cell division"/>
    <property type="evidence" value="ECO:0007669"/>
    <property type="project" value="UniProtKB-KW"/>
</dbReference>
<evidence type="ECO:0000256" key="8">
    <source>
        <dbReference type="ARBA" id="ARBA00023306"/>
    </source>
</evidence>
<comment type="subcellular location">
    <subcellularLocation>
        <location evidence="2">Chromosome</location>
        <location evidence="2">Centromere</location>
    </subcellularLocation>
    <subcellularLocation>
        <location evidence="1">Nucleus</location>
    </subcellularLocation>
</comment>
<keyword evidence="13" id="KW-1185">Reference proteome</keyword>
<dbReference type="GO" id="GO:0051233">
    <property type="term" value="C:spindle midzone"/>
    <property type="evidence" value="ECO:0007669"/>
    <property type="project" value="TreeGrafter"/>
</dbReference>
<comment type="similarity">
    <text evidence="3">Belongs to the borealin family.</text>
</comment>
<dbReference type="Gene3D" id="6.10.250.1900">
    <property type="match status" value="1"/>
</dbReference>
<dbReference type="GO" id="GO:0000775">
    <property type="term" value="C:chromosome, centromeric region"/>
    <property type="evidence" value="ECO:0007669"/>
    <property type="project" value="UniProtKB-SubCell"/>
</dbReference>
<evidence type="ECO:0000259" key="11">
    <source>
        <dbReference type="Pfam" id="PF10444"/>
    </source>
</evidence>
<evidence type="ECO:0000256" key="10">
    <source>
        <dbReference type="SAM" id="MobiDB-lite"/>
    </source>
</evidence>
<reference evidence="12 13" key="2">
    <citation type="journal article" date="2018" name="Proc. Natl. Acad. Sci.">
        <title>RNAi is a critical determinant of centromere evolution in closely related fungi.</title>
        <authorList>
            <person name="Yadav V."/>
            <person name="Sun S."/>
            <person name="Billmyre R.B."/>
            <person name="Thimmappa B.C."/>
            <person name="Shea T."/>
            <person name="Lintner R."/>
            <person name="Bakkeren G."/>
            <person name="Cuomo C.A."/>
            <person name="Heitman J."/>
            <person name="Sanyal K."/>
        </authorList>
    </citation>
    <scope>NUCLEOTIDE SEQUENCE [LARGE SCALE GENOMIC DNA]</scope>
    <source>
        <strain evidence="12 13">R265</strain>
    </source>
</reference>
<feature type="compositionally biased region" description="Low complexity" evidence="10">
    <location>
        <begin position="277"/>
        <end position="287"/>
    </location>
</feature>
<dbReference type="OrthoDB" id="2392550at2759"/>
<evidence type="ECO:0000313" key="12">
    <source>
        <dbReference type="EMBL" id="KGB74875.1"/>
    </source>
</evidence>
<feature type="compositionally biased region" description="Low complexity" evidence="10">
    <location>
        <begin position="157"/>
        <end position="179"/>
    </location>
</feature>
<dbReference type="HOGENOM" id="CLU_826881_0_0_1"/>
<keyword evidence="6" id="KW-0498">Mitosis</keyword>
<feature type="compositionally biased region" description="Polar residues" evidence="10">
    <location>
        <begin position="229"/>
        <end position="252"/>
    </location>
</feature>
<dbReference type="EMBL" id="CP025760">
    <property type="protein sequence ID" value="KGB74875.1"/>
    <property type="molecule type" value="Genomic_DNA"/>
</dbReference>
<dbReference type="AlphaFoldDB" id="A0A095C1P5"/>
<evidence type="ECO:0000313" key="13">
    <source>
        <dbReference type="Proteomes" id="UP000029445"/>
    </source>
</evidence>
<feature type="compositionally biased region" description="Acidic residues" evidence="10">
    <location>
        <begin position="254"/>
        <end position="270"/>
    </location>
</feature>
<feature type="region of interest" description="Disordered" evidence="10">
    <location>
        <begin position="108"/>
        <end position="325"/>
    </location>
</feature>
<dbReference type="Proteomes" id="UP000029445">
    <property type="component" value="Chromosome 2"/>
</dbReference>
<dbReference type="GO" id="GO:0032133">
    <property type="term" value="C:chromosome passenger complex"/>
    <property type="evidence" value="ECO:0007669"/>
    <property type="project" value="TreeGrafter"/>
</dbReference>
<name>A0A095C1P5_CRYD2</name>
<dbReference type="RefSeq" id="XP_062880853.1">
    <property type="nucleotide sequence ID" value="XM_063024783.1"/>
</dbReference>
<evidence type="ECO:0000256" key="1">
    <source>
        <dbReference type="ARBA" id="ARBA00004123"/>
    </source>
</evidence>
<dbReference type="InterPro" id="IPR018851">
    <property type="entry name" value="Borealin_N"/>
</dbReference>
<evidence type="ECO:0000256" key="2">
    <source>
        <dbReference type="ARBA" id="ARBA00004584"/>
    </source>
</evidence>
<dbReference type="Pfam" id="PF10444">
    <property type="entry name" value="Nbl1_Borealin_N"/>
    <property type="match status" value="1"/>
</dbReference>
<gene>
    <name evidence="12" type="ORF">CNBG_0713</name>
</gene>
<evidence type="ECO:0000256" key="3">
    <source>
        <dbReference type="ARBA" id="ARBA00009914"/>
    </source>
</evidence>
<sequence>MSAKTVRAVHATVSLSTPPPLSKHSRSAFSEAEKQGLLQNFDLEVQDKLQYFRSMLTQTLSSFNLREETEILSIPRELRNMTLGELEEKWGGGWAGTFHRIKTERFEVQEKEREEREEKGREEAVKGKRKRNVAGSSRGTSPARSTKNPRREAPTPSSIRNTSSRATSSTAPARAKSATMSKRPGKAIVTLSSKSTSGLPQDHIFNPALPPTPFRSTEAGSGVRPSPISKASNSYSCSRELSDNSGNMTSVNEDSLEGDEEEDDLPDPEAMEARLLSQPKVKSPSSKSRSRKKRGPSLIFHQSLGAKAKIISGPEPSGSLDSDEPLATIQLSDGREISFNPFSLTPGRVERELEEGGVSKEEKVRVQNEVHAEVVKSLQARMEKWKV</sequence>
<dbReference type="InterPro" id="IPR018867">
    <property type="entry name" value="Cell_div_borealin"/>
</dbReference>
<dbReference type="PANTHER" id="PTHR16040">
    <property type="entry name" value="AUSTRALIN, ISOFORM A-RELATED"/>
    <property type="match status" value="1"/>
</dbReference>
<protein>
    <recommendedName>
        <fullName evidence="11">Borealin N-terminal domain-containing protein</fullName>
    </recommendedName>
</protein>
<reference evidence="12 13" key="1">
    <citation type="journal article" date="2011" name="MBio">
        <title>Genome variation in Cryptococcus gattii, an emerging pathogen of immunocompetent hosts.</title>
        <authorList>
            <person name="D'Souza C.A."/>
            <person name="Kronstad J.W."/>
            <person name="Taylor G."/>
            <person name="Warren R."/>
            <person name="Yuen M."/>
            <person name="Hu G."/>
            <person name="Jung W.H."/>
            <person name="Sham A."/>
            <person name="Kidd S.E."/>
            <person name="Tangen K."/>
            <person name="Lee N."/>
            <person name="Zeilmaker T."/>
            <person name="Sawkins J."/>
            <person name="McVicker G."/>
            <person name="Shah S."/>
            <person name="Gnerre S."/>
            <person name="Griggs A."/>
            <person name="Zeng Q."/>
            <person name="Bartlett K."/>
            <person name="Li W."/>
            <person name="Wang X."/>
            <person name="Heitman J."/>
            <person name="Stajich J.E."/>
            <person name="Fraser J.A."/>
            <person name="Meyer W."/>
            <person name="Carter D."/>
            <person name="Schein J."/>
            <person name="Krzywinski M."/>
            <person name="Kwon-Chung K.J."/>
            <person name="Varma A."/>
            <person name="Wang J."/>
            <person name="Brunham R."/>
            <person name="Fyfe M."/>
            <person name="Ouellette B.F."/>
            <person name="Siddiqui A."/>
            <person name="Marra M."/>
            <person name="Jones S."/>
            <person name="Holt R."/>
            <person name="Birren B.W."/>
            <person name="Galagan J.E."/>
            <person name="Cuomo C.A."/>
        </authorList>
    </citation>
    <scope>NUCLEOTIDE SEQUENCE [LARGE SCALE GENOMIC DNA]</scope>
    <source>
        <strain evidence="12 13">R265</strain>
    </source>
</reference>
<organism evidence="12 13">
    <name type="scientific">Cryptococcus deuterogattii (strain R265)</name>
    <name type="common">Cryptococcus gattii VGII (strain R265)</name>
    <dbReference type="NCBI Taxonomy" id="294750"/>
    <lineage>
        <taxon>Eukaryota</taxon>
        <taxon>Fungi</taxon>
        <taxon>Dikarya</taxon>
        <taxon>Basidiomycota</taxon>
        <taxon>Agaricomycotina</taxon>
        <taxon>Tremellomycetes</taxon>
        <taxon>Tremellales</taxon>
        <taxon>Cryptococcaceae</taxon>
        <taxon>Cryptococcus</taxon>
        <taxon>Cryptococcus gattii species complex</taxon>
    </lineage>
</organism>
<feature type="compositionally biased region" description="Basic and acidic residues" evidence="10">
    <location>
        <begin position="108"/>
        <end position="126"/>
    </location>
</feature>
<dbReference type="OMA" id="RWPRKDE"/>
<evidence type="ECO:0000256" key="6">
    <source>
        <dbReference type="ARBA" id="ARBA00022776"/>
    </source>
</evidence>
<keyword evidence="4" id="KW-0158">Chromosome</keyword>
<dbReference type="STRING" id="294750.A0A095C1P5"/>
<dbReference type="PANTHER" id="PTHR16040:SF7">
    <property type="entry name" value="AUSTRALIN, ISOFORM A-RELATED"/>
    <property type="match status" value="1"/>
</dbReference>
<feature type="region of interest" description="Disordered" evidence="10">
    <location>
        <begin position="1"/>
        <end position="25"/>
    </location>
</feature>
<evidence type="ECO:0000256" key="7">
    <source>
        <dbReference type="ARBA" id="ARBA00023242"/>
    </source>
</evidence>
<feature type="domain" description="Borealin N-terminal" evidence="11">
    <location>
        <begin position="33"/>
        <end position="89"/>
    </location>
</feature>
<evidence type="ECO:0000256" key="9">
    <source>
        <dbReference type="ARBA" id="ARBA00023328"/>
    </source>
</evidence>
<evidence type="ECO:0000256" key="5">
    <source>
        <dbReference type="ARBA" id="ARBA00022618"/>
    </source>
</evidence>
<dbReference type="KEGG" id="cdeu:CNBG_0713"/>
<feature type="compositionally biased region" description="Polar residues" evidence="10">
    <location>
        <begin position="134"/>
        <end position="146"/>
    </location>
</feature>
<accession>A0A095C1P5</accession>
<dbReference type="GO" id="GO:0000070">
    <property type="term" value="P:mitotic sister chromatid segregation"/>
    <property type="evidence" value="ECO:0007669"/>
    <property type="project" value="TreeGrafter"/>
</dbReference>
<keyword evidence="9" id="KW-0137">Centromere</keyword>
<dbReference type="VEuPathDB" id="FungiDB:CNBG_0713"/>
<evidence type="ECO:0000256" key="4">
    <source>
        <dbReference type="ARBA" id="ARBA00022454"/>
    </source>
</evidence>
<keyword evidence="8" id="KW-0131">Cell cycle</keyword>
<proteinExistence type="inferred from homology"/>
<dbReference type="GO" id="GO:0005634">
    <property type="term" value="C:nucleus"/>
    <property type="evidence" value="ECO:0007669"/>
    <property type="project" value="UniProtKB-SubCell"/>
</dbReference>
<dbReference type="GeneID" id="88176937"/>
<keyword evidence="5" id="KW-0132">Cell division</keyword>